<organism evidence="1 2">
    <name type="scientific">Glonium stellatum</name>
    <dbReference type="NCBI Taxonomy" id="574774"/>
    <lineage>
        <taxon>Eukaryota</taxon>
        <taxon>Fungi</taxon>
        <taxon>Dikarya</taxon>
        <taxon>Ascomycota</taxon>
        <taxon>Pezizomycotina</taxon>
        <taxon>Dothideomycetes</taxon>
        <taxon>Pleosporomycetidae</taxon>
        <taxon>Gloniales</taxon>
        <taxon>Gloniaceae</taxon>
        <taxon>Glonium</taxon>
    </lineage>
</organism>
<dbReference type="EMBL" id="KV750116">
    <property type="protein sequence ID" value="OCL06182.1"/>
    <property type="molecule type" value="Genomic_DNA"/>
</dbReference>
<dbReference type="Proteomes" id="UP000250140">
    <property type="component" value="Unassembled WGS sequence"/>
</dbReference>
<reference evidence="1 2" key="1">
    <citation type="journal article" date="2016" name="Nat. Commun.">
        <title>Ectomycorrhizal ecology is imprinted in the genome of the dominant symbiotic fungus Cenococcum geophilum.</title>
        <authorList>
            <consortium name="DOE Joint Genome Institute"/>
            <person name="Peter M."/>
            <person name="Kohler A."/>
            <person name="Ohm R.A."/>
            <person name="Kuo A."/>
            <person name="Krutzmann J."/>
            <person name="Morin E."/>
            <person name="Arend M."/>
            <person name="Barry K.W."/>
            <person name="Binder M."/>
            <person name="Choi C."/>
            <person name="Clum A."/>
            <person name="Copeland A."/>
            <person name="Grisel N."/>
            <person name="Haridas S."/>
            <person name="Kipfer T."/>
            <person name="LaButti K."/>
            <person name="Lindquist E."/>
            <person name="Lipzen A."/>
            <person name="Maire R."/>
            <person name="Meier B."/>
            <person name="Mihaltcheva S."/>
            <person name="Molinier V."/>
            <person name="Murat C."/>
            <person name="Poggeler S."/>
            <person name="Quandt C.A."/>
            <person name="Sperisen C."/>
            <person name="Tritt A."/>
            <person name="Tisserant E."/>
            <person name="Crous P.W."/>
            <person name="Henrissat B."/>
            <person name="Nehls U."/>
            <person name="Egli S."/>
            <person name="Spatafora J.W."/>
            <person name="Grigoriev I.V."/>
            <person name="Martin F.M."/>
        </authorList>
    </citation>
    <scope>NUCLEOTIDE SEQUENCE [LARGE SCALE GENOMIC DNA]</scope>
    <source>
        <strain evidence="1 2">CBS 207.34</strain>
    </source>
</reference>
<protein>
    <submittedName>
        <fullName evidence="1">Uncharacterized protein</fullName>
    </submittedName>
</protein>
<dbReference type="AlphaFoldDB" id="A0A8E2JQZ1"/>
<gene>
    <name evidence="1" type="ORF">AOQ84DRAFT_390362</name>
</gene>
<accession>A0A8E2JQZ1</accession>
<dbReference type="OrthoDB" id="5415587at2759"/>
<evidence type="ECO:0000313" key="1">
    <source>
        <dbReference type="EMBL" id="OCL06182.1"/>
    </source>
</evidence>
<name>A0A8E2JQZ1_9PEZI</name>
<proteinExistence type="predicted"/>
<sequence>MTAVIGPNNSDYWSLLQMQFGFNELASGLILAKQIGSIFSRQRDADIFGLISECGVSVTSVPAWMKDFKLARSTKIHGNSMRIVQGPKAMKDVQVEDIEGFAAIVVLCTRYVETVESMVHLVQGLLTGGFATDSINKGDIKDAQANLFRNWTPLIRSWIQAVISTDAESEQAKTTKHYLAQLAQVGVTAKLSEGFSRSRLHNASIICDLLGGKEPSAHDGEEIRNSCGKIVKQRIFDTMSAGVASIGLAAAANGADVTVQCIDLKDGRERRRSLPFHRDAGHGPSQYLVRLWLYPPPIQIYGMPRSTTQESQGGRADASSGDDSIIIFGGDREIAMFAARELEFCNEKDKDMEEHILTLWKAGLSKGRSMTWTIKPPPDEEVIAGQKVQRLASSLDASNKQLKSISRSVAQIVDTEYQFDDYIDCPEKDMFKAAMDFVLVAISVGSLQTLTKLPKDDFTYALNLDALATREICAVQTRTGELSKLLPSALGQGVSHSQLLWAGALLWGGASYASQGHQMVRDRVIGIVAPQCTVLLDFICNPMELARAGLGGTKLLSVHFGSVPLLPRDPSSGFVIAGEDGPTMRGVLSMVDCRAPALAPTDPEMDLAITFEAHVPDAALSFSTFFVGYYMGDLAFELDPLRVFTNLILRRIWEDEDAPQAPGTEVIRFLDFTDLMRNGPFFCENGVAVFRAGNNLGWVVACAGCAPAGSAILQKGHHQRVDIAKSGEVLTVFNF</sequence>
<keyword evidence="2" id="KW-1185">Reference proteome</keyword>
<evidence type="ECO:0000313" key="2">
    <source>
        <dbReference type="Proteomes" id="UP000250140"/>
    </source>
</evidence>